<sequence>MVSSMALTSLRAGQRSLFYSASTRLSFTSRLPYQARRFLSDIQIERIKTEQIQVWHSRSNNPYFNLAIEHYLLQNSHPESTVLFLYVNRPCVVIGRNQNPWLEVNLPQLALEEARTAGRPSPIELVRRRSGGGTVFHDLGNVNWSVICPSANFTRDKHAEMVARALGGPRPWYLEDNHGRPIGIGGGGKPRVNERHDIVLEWTSESGVVDDEKTVKVSGSAYKLTRLRALHHGTMLLSSRNLERIPELLRSPAEPYIKARGVDSVRSAVANVGLPGDIFMRRVAATFAAMHGTTRSSILRQSSGIQEGQAELVQEIKDGMTELKSRGWIYGQTPKFTFSTHPTEDDPRPRPPLPLDLPPDFRFRLTAYHGKVEDVSIAGFGRPGEEHDIGGQLIKKPLYDLAVWDSFFNHLRKECSSPAAALWLHRMLSTAPTPETPERSSYLSYET</sequence>
<feature type="domain" description="BPL/LPL catalytic" evidence="6">
    <location>
        <begin position="77"/>
        <end position="295"/>
    </location>
</feature>
<reference evidence="7" key="1">
    <citation type="journal article" date="2023" name="Mol. Phylogenet. Evol.">
        <title>Genome-scale phylogeny and comparative genomics of the fungal order Sordariales.</title>
        <authorList>
            <person name="Hensen N."/>
            <person name="Bonometti L."/>
            <person name="Westerberg I."/>
            <person name="Brannstrom I.O."/>
            <person name="Guillou S."/>
            <person name="Cros-Aarteil S."/>
            <person name="Calhoun S."/>
            <person name="Haridas S."/>
            <person name="Kuo A."/>
            <person name="Mondo S."/>
            <person name="Pangilinan J."/>
            <person name="Riley R."/>
            <person name="LaButti K."/>
            <person name="Andreopoulos B."/>
            <person name="Lipzen A."/>
            <person name="Chen C."/>
            <person name="Yan M."/>
            <person name="Daum C."/>
            <person name="Ng V."/>
            <person name="Clum A."/>
            <person name="Steindorff A."/>
            <person name="Ohm R.A."/>
            <person name="Martin F."/>
            <person name="Silar P."/>
            <person name="Natvig D.O."/>
            <person name="Lalanne C."/>
            <person name="Gautier V."/>
            <person name="Ament-Velasquez S.L."/>
            <person name="Kruys A."/>
            <person name="Hutchinson M.I."/>
            <person name="Powell A.J."/>
            <person name="Barry K."/>
            <person name="Miller A.N."/>
            <person name="Grigoriev I.V."/>
            <person name="Debuchy R."/>
            <person name="Gladieux P."/>
            <person name="Hiltunen Thoren M."/>
            <person name="Johannesson H."/>
        </authorList>
    </citation>
    <scope>NUCLEOTIDE SEQUENCE</scope>
    <source>
        <strain evidence="7">CBS 118394</strain>
    </source>
</reference>
<organism evidence="7 8">
    <name type="scientific">Apodospora peruviana</name>
    <dbReference type="NCBI Taxonomy" id="516989"/>
    <lineage>
        <taxon>Eukaryota</taxon>
        <taxon>Fungi</taxon>
        <taxon>Dikarya</taxon>
        <taxon>Ascomycota</taxon>
        <taxon>Pezizomycotina</taxon>
        <taxon>Sordariomycetes</taxon>
        <taxon>Sordariomycetidae</taxon>
        <taxon>Sordariales</taxon>
        <taxon>Lasiosphaeriaceae</taxon>
        <taxon>Apodospora</taxon>
    </lineage>
</organism>
<gene>
    <name evidence="7" type="ORF">B0H66DRAFT_565490</name>
</gene>
<dbReference type="EMBL" id="JAUEDM010000006">
    <property type="protein sequence ID" value="KAK3315512.1"/>
    <property type="molecule type" value="Genomic_DNA"/>
</dbReference>
<dbReference type="GO" id="GO:0005739">
    <property type="term" value="C:mitochondrion"/>
    <property type="evidence" value="ECO:0007669"/>
    <property type="project" value="TreeGrafter"/>
</dbReference>
<evidence type="ECO:0000256" key="1">
    <source>
        <dbReference type="ARBA" id="ARBA00003253"/>
    </source>
</evidence>
<evidence type="ECO:0000256" key="5">
    <source>
        <dbReference type="SAM" id="MobiDB-lite"/>
    </source>
</evidence>
<dbReference type="SUPFAM" id="SSF55681">
    <property type="entry name" value="Class II aaRS and biotin synthetases"/>
    <property type="match status" value="1"/>
</dbReference>
<comment type="caution">
    <text evidence="7">The sequence shown here is derived from an EMBL/GenBank/DDBJ whole genome shotgun (WGS) entry which is preliminary data.</text>
</comment>
<dbReference type="AlphaFoldDB" id="A0AAE0M1C5"/>
<evidence type="ECO:0000313" key="8">
    <source>
        <dbReference type="Proteomes" id="UP001283341"/>
    </source>
</evidence>
<keyword evidence="8" id="KW-1185">Reference proteome</keyword>
<comment type="function">
    <text evidence="1">Catalyzes both the ATP-dependent activation of exogenously supplied lipoate to lipoyl-AMP and the transfer of the activated lipoyl onto the lipoyl domains of lipoate-dependent enzymes.</text>
</comment>
<reference evidence="7" key="2">
    <citation type="submission" date="2023-06" db="EMBL/GenBank/DDBJ databases">
        <authorList>
            <consortium name="Lawrence Berkeley National Laboratory"/>
            <person name="Haridas S."/>
            <person name="Hensen N."/>
            <person name="Bonometti L."/>
            <person name="Westerberg I."/>
            <person name="Brannstrom I.O."/>
            <person name="Guillou S."/>
            <person name="Cros-Aarteil S."/>
            <person name="Calhoun S."/>
            <person name="Kuo A."/>
            <person name="Mondo S."/>
            <person name="Pangilinan J."/>
            <person name="Riley R."/>
            <person name="Labutti K."/>
            <person name="Andreopoulos B."/>
            <person name="Lipzen A."/>
            <person name="Chen C."/>
            <person name="Yanf M."/>
            <person name="Daum C."/>
            <person name="Ng V."/>
            <person name="Clum A."/>
            <person name="Steindorff A."/>
            <person name="Ohm R."/>
            <person name="Martin F."/>
            <person name="Silar P."/>
            <person name="Natvig D."/>
            <person name="Lalanne C."/>
            <person name="Gautier V."/>
            <person name="Ament-Velasquez S.L."/>
            <person name="Kruys A."/>
            <person name="Hutchinson M.I."/>
            <person name="Powell A.J."/>
            <person name="Barry K."/>
            <person name="Miller A.N."/>
            <person name="Grigoriev I.V."/>
            <person name="Debuchy R."/>
            <person name="Gladieux P."/>
            <person name="Thoren M.H."/>
            <person name="Johannesson H."/>
        </authorList>
    </citation>
    <scope>NUCLEOTIDE SEQUENCE</scope>
    <source>
        <strain evidence="7">CBS 118394</strain>
    </source>
</reference>
<dbReference type="InterPro" id="IPR004562">
    <property type="entry name" value="LipoylTrfase_LipoateP_Ligase"/>
</dbReference>
<evidence type="ECO:0000259" key="6">
    <source>
        <dbReference type="PROSITE" id="PS51733"/>
    </source>
</evidence>
<dbReference type="Pfam" id="PF21948">
    <property type="entry name" value="LplA-B_cat"/>
    <property type="match status" value="1"/>
</dbReference>
<proteinExistence type="inferred from homology"/>
<evidence type="ECO:0000256" key="3">
    <source>
        <dbReference type="ARBA" id="ARBA00008242"/>
    </source>
</evidence>
<comment type="similarity">
    <text evidence="3">Belongs to the LplA family.</text>
</comment>
<dbReference type="InterPro" id="IPR004143">
    <property type="entry name" value="BPL_LPL_catalytic"/>
</dbReference>
<evidence type="ECO:0000256" key="2">
    <source>
        <dbReference type="ARBA" id="ARBA00005085"/>
    </source>
</evidence>
<evidence type="ECO:0000256" key="4">
    <source>
        <dbReference type="ARBA" id="ARBA00015925"/>
    </source>
</evidence>
<dbReference type="PANTHER" id="PTHR12561">
    <property type="entry name" value="LIPOATE-PROTEIN LIGASE"/>
    <property type="match status" value="1"/>
</dbReference>
<protein>
    <recommendedName>
        <fullName evidence="4">Putative lipoate-protein ligase A</fullName>
    </recommendedName>
</protein>
<name>A0AAE0M1C5_9PEZI</name>
<dbReference type="InterPro" id="IPR045864">
    <property type="entry name" value="aa-tRNA-synth_II/BPL/LPL"/>
</dbReference>
<dbReference type="Proteomes" id="UP001283341">
    <property type="component" value="Unassembled WGS sequence"/>
</dbReference>
<dbReference type="GO" id="GO:0017118">
    <property type="term" value="F:lipoyltransferase activity"/>
    <property type="evidence" value="ECO:0007669"/>
    <property type="project" value="TreeGrafter"/>
</dbReference>
<evidence type="ECO:0000313" key="7">
    <source>
        <dbReference type="EMBL" id="KAK3315512.1"/>
    </source>
</evidence>
<accession>A0AAE0M1C5</accession>
<comment type="pathway">
    <text evidence="2">Protein modification; protein lipoylation via exogenous pathway; protein N(6)-(lipoyl)lysine from lipoate: step 2/2.</text>
</comment>
<dbReference type="GO" id="GO:0009249">
    <property type="term" value="P:protein lipoylation"/>
    <property type="evidence" value="ECO:0007669"/>
    <property type="project" value="InterPro"/>
</dbReference>
<dbReference type="PROSITE" id="PS51733">
    <property type="entry name" value="BPL_LPL_CATALYTIC"/>
    <property type="match status" value="1"/>
</dbReference>
<feature type="region of interest" description="Disordered" evidence="5">
    <location>
        <begin position="337"/>
        <end position="356"/>
    </location>
</feature>
<dbReference type="PANTHER" id="PTHR12561:SF3">
    <property type="entry name" value="LIPOYLTRANSFERASE 1, MITOCHONDRIAL"/>
    <property type="match status" value="1"/>
</dbReference>
<dbReference type="CDD" id="cd16443">
    <property type="entry name" value="LplA"/>
    <property type="match status" value="1"/>
</dbReference>
<dbReference type="Gene3D" id="3.30.930.10">
    <property type="entry name" value="Bira Bifunctional Protein, Domain 2"/>
    <property type="match status" value="1"/>
</dbReference>